<keyword evidence="15" id="KW-1185">Reference proteome</keyword>
<dbReference type="InterPro" id="IPR024026">
    <property type="entry name" value="3'-RNA_MeTfrase_Hen1_bac"/>
</dbReference>
<keyword evidence="7" id="KW-0479">Metal-binding</keyword>
<dbReference type="InterPro" id="IPR024740">
    <property type="entry name" value="Hen1_N"/>
</dbReference>
<proteinExistence type="inferred from homology"/>
<reference evidence="15" key="1">
    <citation type="submission" date="2016-06" db="EMBL/GenBank/DDBJ databases">
        <title>Complete genome sequence of Actinoalloteichus fjordicus DSM 46855 (=ADI127-17), type strain of the new species Actinoalloteichus fjordicus.</title>
        <authorList>
            <person name="Ruckert C."/>
            <person name="Nouioui I."/>
            <person name="Willmese J."/>
            <person name="van Wezel G."/>
            <person name="Klenk H.-P."/>
            <person name="Kalinowski J."/>
            <person name="Zotchev S.B."/>
        </authorList>
    </citation>
    <scope>NUCLEOTIDE SEQUENCE [LARGE SCALE GENOMIC DNA]</scope>
    <source>
        <strain evidence="15">ADI127-7</strain>
    </source>
</reference>
<dbReference type="InterPro" id="IPR038546">
    <property type="entry name" value="Hen1_N_sf"/>
</dbReference>
<evidence type="ECO:0000256" key="11">
    <source>
        <dbReference type="ARBA" id="ARBA00035025"/>
    </source>
</evidence>
<keyword evidence="6" id="KW-0949">S-adenosyl-L-methionine</keyword>
<evidence type="ECO:0000256" key="12">
    <source>
        <dbReference type="ARBA" id="ARBA00048418"/>
    </source>
</evidence>
<evidence type="ECO:0000256" key="1">
    <source>
        <dbReference type="ARBA" id="ARBA00001946"/>
    </source>
</evidence>
<keyword evidence="8" id="KW-0460">Magnesium</keyword>
<dbReference type="GO" id="GO:0090486">
    <property type="term" value="F:small RNA 2'-O-methyltransferase activity"/>
    <property type="evidence" value="ECO:0007669"/>
    <property type="project" value="UniProtKB-EC"/>
</dbReference>
<dbReference type="GO" id="GO:0031047">
    <property type="term" value="P:regulatory ncRNA-mediated gene silencing"/>
    <property type="evidence" value="ECO:0007669"/>
    <property type="project" value="UniProtKB-KW"/>
</dbReference>
<dbReference type="EMBL" id="CP016076">
    <property type="protein sequence ID" value="APU12886.1"/>
    <property type="molecule type" value="Genomic_DNA"/>
</dbReference>
<dbReference type="InterPro" id="IPR026610">
    <property type="entry name" value="Hen1"/>
</dbReference>
<comment type="cofactor">
    <cofactor evidence="1">
        <name>Mg(2+)</name>
        <dbReference type="ChEBI" id="CHEBI:18420"/>
    </cofactor>
</comment>
<comment type="similarity">
    <text evidence="2">Belongs to the methyltransferase superfamily. HEN1 family.</text>
</comment>
<dbReference type="KEGG" id="acad:UA74_04035"/>
<dbReference type="Pfam" id="PF12623">
    <property type="entry name" value="Hen1_L"/>
    <property type="match status" value="1"/>
</dbReference>
<dbReference type="GO" id="GO:0046872">
    <property type="term" value="F:metal ion binding"/>
    <property type="evidence" value="ECO:0007669"/>
    <property type="project" value="UniProtKB-KW"/>
</dbReference>
<accession>A0AAC9L8L3</accession>
<keyword evidence="10" id="KW-0943">RNA-mediated gene silencing</keyword>
<organism evidence="14 15">
    <name type="scientific">Actinoalloteichus fjordicus</name>
    <dbReference type="NCBI Taxonomy" id="1612552"/>
    <lineage>
        <taxon>Bacteria</taxon>
        <taxon>Bacillati</taxon>
        <taxon>Actinomycetota</taxon>
        <taxon>Actinomycetes</taxon>
        <taxon>Pseudonocardiales</taxon>
        <taxon>Pseudonocardiaceae</taxon>
        <taxon>Actinoalloteichus</taxon>
    </lineage>
</organism>
<evidence type="ECO:0000259" key="13">
    <source>
        <dbReference type="Pfam" id="PF12623"/>
    </source>
</evidence>
<evidence type="ECO:0000313" key="15">
    <source>
        <dbReference type="Proteomes" id="UP000185511"/>
    </source>
</evidence>
<dbReference type="NCBIfam" id="TIGR04074">
    <property type="entry name" value="bacter_Hen1"/>
    <property type="match status" value="1"/>
</dbReference>
<dbReference type="SUPFAM" id="SSF53335">
    <property type="entry name" value="S-adenosyl-L-methionine-dependent methyltransferases"/>
    <property type="match status" value="1"/>
</dbReference>
<evidence type="ECO:0000256" key="4">
    <source>
        <dbReference type="ARBA" id="ARBA00022603"/>
    </source>
</evidence>
<dbReference type="Gene3D" id="3.40.50.150">
    <property type="entry name" value="Vaccinia Virus protein VP39"/>
    <property type="match status" value="1"/>
</dbReference>
<name>A0AAC9L8L3_9PSEU</name>
<keyword evidence="5" id="KW-0808">Transferase</keyword>
<dbReference type="CDD" id="cd02440">
    <property type="entry name" value="AdoMet_MTases"/>
    <property type="match status" value="1"/>
</dbReference>
<dbReference type="Gene3D" id="3.30.1610.20">
    <property type="entry name" value="Hen1, N-terminal domain"/>
    <property type="match status" value="1"/>
</dbReference>
<feature type="domain" description="Hen1 N-terminal" evidence="13">
    <location>
        <begin position="37"/>
        <end position="279"/>
    </location>
</feature>
<evidence type="ECO:0000256" key="5">
    <source>
        <dbReference type="ARBA" id="ARBA00022679"/>
    </source>
</evidence>
<dbReference type="PANTHER" id="PTHR21404">
    <property type="entry name" value="HEN1"/>
    <property type="match status" value="1"/>
</dbReference>
<dbReference type="Pfam" id="PF13489">
    <property type="entry name" value="Methyltransf_23"/>
    <property type="match status" value="1"/>
</dbReference>
<evidence type="ECO:0000256" key="10">
    <source>
        <dbReference type="ARBA" id="ARBA00023158"/>
    </source>
</evidence>
<sequence>MKRIAVLSRRSALSSRWNGWTVNRLRTSVLLGKDGTVLLTVTTTHQPATDLGFLLHKHPDRVQSFSVSAGSAHVFYPRADEAGCTAALLLEVDPIALARRAGRSGRQAAGLDSYVNDRPYAASSMLAVALGSVFGTAMRGRCEARPELAESVLPLEIEVPAAPVRGDAGLPHRLFAPLGWQVDSTTPPLDERLPAWGDAPYARLRLTGSMRLCDALNQLYVLLPVLDAGKHYWVAEQEVDKLLRAGSGWLAGHPERELVTARYLAHRGDYVASALGRLADEVPEDEEPDPVADVLAHRTARRGEHARQRRLAAVTALRAAGAARVLDLGCGSGELVADLLADPGFTAVTGVDVSMRSLRIAERRIGVDRLPESRRARLTLRQSALTYLDDDLVGYDGAALIEVVEHVDPARLPALERAVFGHARPGTVVVTTPNVEYNVLFDSLTSAGFRHADHRFEWTRGEFASWARQVCHRHGYRVRFDGVGATHPDLGPLTQLAVFSRQDDRGPVASARSSAKEGASA</sequence>
<dbReference type="AlphaFoldDB" id="A0AAC9L8L3"/>
<keyword evidence="9" id="KW-0694">RNA-binding</keyword>
<evidence type="ECO:0000256" key="7">
    <source>
        <dbReference type="ARBA" id="ARBA00022723"/>
    </source>
</evidence>
<evidence type="ECO:0000313" key="14">
    <source>
        <dbReference type="EMBL" id="APU12886.1"/>
    </source>
</evidence>
<dbReference type="GO" id="GO:0003723">
    <property type="term" value="F:RNA binding"/>
    <property type="evidence" value="ECO:0007669"/>
    <property type="project" value="UniProtKB-KW"/>
</dbReference>
<evidence type="ECO:0000256" key="2">
    <source>
        <dbReference type="ARBA" id="ARBA00009026"/>
    </source>
</evidence>
<evidence type="ECO:0000256" key="3">
    <source>
        <dbReference type="ARBA" id="ARBA00021330"/>
    </source>
</evidence>
<dbReference type="PANTHER" id="PTHR21404:SF3">
    <property type="entry name" value="SMALL RNA 2'-O-METHYLTRANSFERASE"/>
    <property type="match status" value="1"/>
</dbReference>
<dbReference type="InterPro" id="IPR029063">
    <property type="entry name" value="SAM-dependent_MTases_sf"/>
</dbReference>
<dbReference type="Proteomes" id="UP000185511">
    <property type="component" value="Chromosome"/>
</dbReference>
<evidence type="ECO:0000256" key="8">
    <source>
        <dbReference type="ARBA" id="ARBA00022842"/>
    </source>
</evidence>
<dbReference type="EC" id="2.1.1.386" evidence="11"/>
<evidence type="ECO:0000256" key="9">
    <source>
        <dbReference type="ARBA" id="ARBA00022884"/>
    </source>
</evidence>
<keyword evidence="4" id="KW-0489">Methyltransferase</keyword>
<evidence type="ECO:0000256" key="6">
    <source>
        <dbReference type="ARBA" id="ARBA00022691"/>
    </source>
</evidence>
<dbReference type="GO" id="GO:0001510">
    <property type="term" value="P:RNA methylation"/>
    <property type="evidence" value="ECO:0007669"/>
    <property type="project" value="InterPro"/>
</dbReference>
<gene>
    <name evidence="14" type="ORF">UA74_04035</name>
</gene>
<comment type="catalytic activity">
    <reaction evidence="12">
        <text>small RNA 3'-end nucleotide + S-adenosyl-L-methionine = small RNA 3'-end 2'-O-methylnucleotide + S-adenosyl-L-homocysteine + H(+)</text>
        <dbReference type="Rhea" id="RHEA:37887"/>
        <dbReference type="Rhea" id="RHEA-COMP:10415"/>
        <dbReference type="Rhea" id="RHEA-COMP:10416"/>
        <dbReference type="ChEBI" id="CHEBI:15378"/>
        <dbReference type="ChEBI" id="CHEBI:57856"/>
        <dbReference type="ChEBI" id="CHEBI:59789"/>
        <dbReference type="ChEBI" id="CHEBI:74896"/>
        <dbReference type="ChEBI" id="CHEBI:74898"/>
        <dbReference type="EC" id="2.1.1.386"/>
    </reaction>
</comment>
<protein>
    <recommendedName>
        <fullName evidence="3">Small RNA 2'-O-methyltransferase</fullName>
        <ecNumber evidence="11">2.1.1.386</ecNumber>
    </recommendedName>
</protein>